<dbReference type="EMBL" id="AVBF01000022">
    <property type="protein sequence ID" value="KGP72854.1"/>
    <property type="molecule type" value="Genomic_DNA"/>
</dbReference>
<evidence type="ECO:0000313" key="10">
    <source>
        <dbReference type="Proteomes" id="UP000030147"/>
    </source>
</evidence>
<evidence type="ECO:0000256" key="8">
    <source>
        <dbReference type="SAM" id="Phobius"/>
    </source>
</evidence>
<evidence type="ECO:0000256" key="5">
    <source>
        <dbReference type="ARBA" id="ARBA00022692"/>
    </source>
</evidence>
<proteinExistence type="inferred from homology"/>
<keyword evidence="5 8" id="KW-0812">Transmembrane</keyword>
<evidence type="ECO:0000256" key="2">
    <source>
        <dbReference type="ARBA" id="ARBA00007998"/>
    </source>
</evidence>
<dbReference type="AlphaFoldDB" id="A0A0A2TBG6"/>
<dbReference type="GO" id="GO:0009847">
    <property type="term" value="P:spore germination"/>
    <property type="evidence" value="ECO:0007669"/>
    <property type="project" value="InterPro"/>
</dbReference>
<keyword evidence="3" id="KW-0813">Transport</keyword>
<keyword evidence="6 8" id="KW-1133">Transmembrane helix</keyword>
<feature type="transmembrane region" description="Helical" evidence="8">
    <location>
        <begin position="184"/>
        <end position="205"/>
    </location>
</feature>
<evidence type="ECO:0000256" key="1">
    <source>
        <dbReference type="ARBA" id="ARBA00004141"/>
    </source>
</evidence>
<comment type="caution">
    <text evidence="9">The sequence shown here is derived from an EMBL/GenBank/DDBJ whole genome shotgun (WGS) entry which is preliminary data.</text>
</comment>
<comment type="similarity">
    <text evidence="2">Belongs to the amino acid-polyamine-organocation (APC) superfamily. Spore germination protein (SGP) (TC 2.A.3.9) family.</text>
</comment>
<feature type="transmembrane region" description="Helical" evidence="8">
    <location>
        <begin position="38"/>
        <end position="59"/>
    </location>
</feature>
<dbReference type="Proteomes" id="UP000030147">
    <property type="component" value="Unassembled WGS sequence"/>
</dbReference>
<protein>
    <submittedName>
        <fullName evidence="9">Uncharacterized protein</fullName>
    </submittedName>
</protein>
<accession>A0A0A2TBG6</accession>
<comment type="subcellular location">
    <subcellularLocation>
        <location evidence="1">Membrane</location>
        <topology evidence="1">Multi-pass membrane protein</topology>
    </subcellularLocation>
</comment>
<evidence type="ECO:0000313" key="9">
    <source>
        <dbReference type="EMBL" id="KGP72854.1"/>
    </source>
</evidence>
<keyword evidence="4" id="KW-0309">Germination</keyword>
<keyword evidence="10" id="KW-1185">Reference proteome</keyword>
<evidence type="ECO:0000256" key="4">
    <source>
        <dbReference type="ARBA" id="ARBA00022544"/>
    </source>
</evidence>
<dbReference type="RefSeq" id="WP_036818935.1">
    <property type="nucleotide sequence ID" value="NZ_AVBF01000022.1"/>
</dbReference>
<organism evidence="9 10">
    <name type="scientific">Pontibacillus yanchengensis Y32</name>
    <dbReference type="NCBI Taxonomy" id="1385514"/>
    <lineage>
        <taxon>Bacteria</taxon>
        <taxon>Bacillati</taxon>
        <taxon>Bacillota</taxon>
        <taxon>Bacilli</taxon>
        <taxon>Bacillales</taxon>
        <taxon>Bacillaceae</taxon>
        <taxon>Pontibacillus</taxon>
    </lineage>
</organism>
<feature type="transmembrane region" description="Helical" evidence="8">
    <location>
        <begin position="117"/>
        <end position="135"/>
    </location>
</feature>
<dbReference type="PANTHER" id="PTHR34975">
    <property type="entry name" value="SPORE GERMINATION PROTEIN A2"/>
    <property type="match status" value="1"/>
</dbReference>
<sequence length="366" mass="41199">MKNNITHLQLFFITANFIIGSSLLLAPLITGSVAHEDAWLSMILAVVTGLLFNVLMLFLMKKLNYQSLFDIIDQAYGKWLGTLVNLVLLVFTFHLCALVVGNTDDFMVVVKPDTAPYFYQFIMIALAMYGAASGLKSLGKTNEAMSLLFYTIIFLSIILLIPKVEFQNFKPYLYHGWKPVIQGGYNSLGVPFLELILMTAIFTFVKEKNKIRRYYLMSILFGGSILTAFVVAAIGVEGAFMVQRETYPTYSLMRDIHATVVFERIEIVMGVIWIFVLFVKITTLFTIILLGLQHIGRSNGYNAYLLPLGIAIWTLTNLTHENIVENAAFTSQNWTLYSFTIYLLVILSLLIGLVKQKKGGQQQNSG</sequence>
<dbReference type="GO" id="GO:0016020">
    <property type="term" value="C:membrane"/>
    <property type="evidence" value="ECO:0007669"/>
    <property type="project" value="UniProtKB-SubCell"/>
</dbReference>
<evidence type="ECO:0000256" key="7">
    <source>
        <dbReference type="ARBA" id="ARBA00023136"/>
    </source>
</evidence>
<reference evidence="9 10" key="1">
    <citation type="journal article" date="2015" name="Stand. Genomic Sci.">
        <title>High quality draft genome sequence of the moderately halophilic bacterium Pontibacillus yanchengensis Y32(T) and comparison among Pontibacillus genomes.</title>
        <authorList>
            <person name="Huang J."/>
            <person name="Qiao Z.X."/>
            <person name="Tang J.W."/>
            <person name="Wang G."/>
        </authorList>
    </citation>
    <scope>NUCLEOTIDE SEQUENCE [LARGE SCALE GENOMIC DNA]</scope>
    <source>
        <strain evidence="9 10">Y32</strain>
    </source>
</reference>
<feature type="transmembrane region" description="Helical" evidence="8">
    <location>
        <begin position="299"/>
        <end position="316"/>
    </location>
</feature>
<keyword evidence="7 8" id="KW-0472">Membrane</keyword>
<name>A0A0A2TBG6_9BACI</name>
<feature type="transmembrane region" description="Helical" evidence="8">
    <location>
        <begin position="7"/>
        <end position="26"/>
    </location>
</feature>
<feature type="transmembrane region" description="Helical" evidence="8">
    <location>
        <begin position="79"/>
        <end position="101"/>
    </location>
</feature>
<dbReference type="Pfam" id="PF03845">
    <property type="entry name" value="Spore_permease"/>
    <property type="match status" value="1"/>
</dbReference>
<feature type="transmembrane region" description="Helical" evidence="8">
    <location>
        <begin position="267"/>
        <end position="292"/>
    </location>
</feature>
<dbReference type="InterPro" id="IPR004761">
    <property type="entry name" value="Spore_GerAB"/>
</dbReference>
<dbReference type="eggNOG" id="COG0531">
    <property type="taxonomic scope" value="Bacteria"/>
</dbReference>
<gene>
    <name evidence="9" type="ORF">N782_10050</name>
</gene>
<evidence type="ECO:0000256" key="6">
    <source>
        <dbReference type="ARBA" id="ARBA00022989"/>
    </source>
</evidence>
<dbReference type="PANTHER" id="PTHR34975:SF2">
    <property type="entry name" value="SPORE GERMINATION PROTEIN A2"/>
    <property type="match status" value="1"/>
</dbReference>
<dbReference type="OrthoDB" id="2078716at2"/>
<feature type="transmembrane region" description="Helical" evidence="8">
    <location>
        <begin position="214"/>
        <end position="236"/>
    </location>
</feature>
<evidence type="ECO:0000256" key="3">
    <source>
        <dbReference type="ARBA" id="ARBA00022448"/>
    </source>
</evidence>
<dbReference type="STRING" id="1385514.N782_10050"/>
<feature type="transmembrane region" description="Helical" evidence="8">
    <location>
        <begin position="336"/>
        <end position="354"/>
    </location>
</feature>
<feature type="transmembrane region" description="Helical" evidence="8">
    <location>
        <begin position="147"/>
        <end position="164"/>
    </location>
</feature>
<dbReference type="NCBIfam" id="TIGR00912">
    <property type="entry name" value="2A0309"/>
    <property type="match status" value="1"/>
</dbReference>